<dbReference type="PANTHER" id="PTHR11552:SF147">
    <property type="entry name" value="CHOLINE DEHYDROGENASE, MITOCHONDRIAL"/>
    <property type="match status" value="1"/>
</dbReference>
<feature type="domain" description="Glucose-methanol-choline oxidoreductase N-terminal" evidence="5">
    <location>
        <begin position="274"/>
        <end position="288"/>
    </location>
</feature>
<evidence type="ECO:0000259" key="5">
    <source>
        <dbReference type="PROSITE" id="PS00624"/>
    </source>
</evidence>
<dbReference type="PROSITE" id="PS00624">
    <property type="entry name" value="GMC_OXRED_2"/>
    <property type="match status" value="1"/>
</dbReference>
<evidence type="ECO:0000256" key="4">
    <source>
        <dbReference type="ARBA" id="ARBA00022827"/>
    </source>
</evidence>
<keyword evidence="3" id="KW-0285">Flavoprotein</keyword>
<dbReference type="RefSeq" id="WP_280577003.1">
    <property type="nucleotide sequence ID" value="NZ_JARXRO010000009.1"/>
</dbReference>
<dbReference type="InterPro" id="IPR036188">
    <property type="entry name" value="FAD/NAD-bd_sf"/>
</dbReference>
<evidence type="ECO:0000313" key="7">
    <source>
        <dbReference type="Proteomes" id="UP001156873"/>
    </source>
</evidence>
<dbReference type="Pfam" id="PF05199">
    <property type="entry name" value="GMC_oxred_C"/>
    <property type="match status" value="1"/>
</dbReference>
<evidence type="ECO:0000256" key="1">
    <source>
        <dbReference type="ARBA" id="ARBA00001974"/>
    </source>
</evidence>
<organism evidence="6 7">
    <name type="scientific">Luteimonas kalidii</name>
    <dbReference type="NCBI Taxonomy" id="3042025"/>
    <lineage>
        <taxon>Bacteria</taxon>
        <taxon>Pseudomonadati</taxon>
        <taxon>Pseudomonadota</taxon>
        <taxon>Gammaproteobacteria</taxon>
        <taxon>Lysobacterales</taxon>
        <taxon>Lysobacteraceae</taxon>
        <taxon>Luteimonas</taxon>
    </lineage>
</organism>
<reference evidence="6 7" key="1">
    <citation type="submission" date="2023-04" db="EMBL/GenBank/DDBJ databases">
        <title>Luteimonas sp. M1R5S59.</title>
        <authorList>
            <person name="Sun J.-Q."/>
        </authorList>
    </citation>
    <scope>NUCLEOTIDE SEQUENCE [LARGE SCALE GENOMIC DNA]</scope>
    <source>
        <strain evidence="6 7">M1R5S59</strain>
    </source>
</reference>
<dbReference type="EMBL" id="JARXRO010000009">
    <property type="protein sequence ID" value="MDH5832827.1"/>
    <property type="molecule type" value="Genomic_DNA"/>
</dbReference>
<dbReference type="InterPro" id="IPR000172">
    <property type="entry name" value="GMC_OxRdtase_N"/>
</dbReference>
<evidence type="ECO:0000256" key="2">
    <source>
        <dbReference type="ARBA" id="ARBA00010790"/>
    </source>
</evidence>
<gene>
    <name evidence="6" type="ORF">QFW81_02615</name>
</gene>
<dbReference type="SUPFAM" id="SSF51905">
    <property type="entry name" value="FAD/NAD(P)-binding domain"/>
    <property type="match status" value="1"/>
</dbReference>
<accession>A0ABT6JQQ4</accession>
<dbReference type="Gene3D" id="3.30.560.10">
    <property type="entry name" value="Glucose Oxidase, domain 3"/>
    <property type="match status" value="1"/>
</dbReference>
<dbReference type="Gene3D" id="3.50.50.60">
    <property type="entry name" value="FAD/NAD(P)-binding domain"/>
    <property type="match status" value="1"/>
</dbReference>
<name>A0ABT6JQQ4_9GAMM</name>
<comment type="caution">
    <text evidence="6">The sequence shown here is derived from an EMBL/GenBank/DDBJ whole genome shotgun (WGS) entry which is preliminary data.</text>
</comment>
<comment type="similarity">
    <text evidence="2">Belongs to the GMC oxidoreductase family.</text>
</comment>
<dbReference type="InterPro" id="IPR012132">
    <property type="entry name" value="GMC_OxRdtase"/>
</dbReference>
<dbReference type="PANTHER" id="PTHR11552">
    <property type="entry name" value="GLUCOSE-METHANOL-CHOLINE GMC OXIDOREDUCTASE"/>
    <property type="match status" value="1"/>
</dbReference>
<dbReference type="SUPFAM" id="SSF54373">
    <property type="entry name" value="FAD-linked reductases, C-terminal domain"/>
    <property type="match status" value="1"/>
</dbReference>
<comment type="cofactor">
    <cofactor evidence="1">
        <name>FAD</name>
        <dbReference type="ChEBI" id="CHEBI:57692"/>
    </cofactor>
</comment>
<keyword evidence="7" id="KW-1185">Reference proteome</keyword>
<proteinExistence type="inferred from homology"/>
<dbReference type="Pfam" id="PF00732">
    <property type="entry name" value="GMC_oxred_N"/>
    <property type="match status" value="1"/>
</dbReference>
<evidence type="ECO:0000256" key="3">
    <source>
        <dbReference type="ARBA" id="ARBA00022630"/>
    </source>
</evidence>
<dbReference type="InterPro" id="IPR007867">
    <property type="entry name" value="GMC_OxRtase_C"/>
</dbReference>
<keyword evidence="4" id="KW-0274">FAD</keyword>
<protein>
    <submittedName>
        <fullName evidence="6">GMC family oxidoreductase N-terminal domain-containing protein</fullName>
    </submittedName>
</protein>
<sequence length="528" mass="57027">MPIISTPVLSPGDTPHLQRHYDFIVCGAGPAGSALAGRLAENPEVRVLLIEAGGGDDVPEVLTPAQWPLNLGSERDWQFVAEANPHLNNRAIPLNMGKVAGGSSGINVMVWSRGHQADWDQFAEESGDDGWSYRSVLEVYRRIEDWQGRPDPERRGSGGPVHVETARDPQPVATAMVEAAASIGMPIFDSPNGEMMEGRGGAALTELIVKDGRRSSIFRAYVWPRRHQPNLTVLLHAQVSRLLFEGNAVVGVEAIVGGRREAFMAEREVVLSLGAINTPRVLMQSGIGPEDELRAHGIHVRRHLPGVGHNHQDHVAFGCLFESSAPVEVGHGGSEATLYWKTDPSLAAPDVFHCQLEFPLATPETSHMGVPEHGWMVFAGLSHPKSRGSLHLTGAGPDDPVRIQANTLSHPDDVRAAHATVEIAREIAHAPAFGRLLKREAMPGALSGPDMDHYLRNAAITFWHQACTARMGRDPLSVVDGRLRVHGIDRLRIADASIMPNVPSGNTMAPCVVIGERAAGIIQAAHRI</sequence>
<dbReference type="Proteomes" id="UP001156873">
    <property type="component" value="Unassembled WGS sequence"/>
</dbReference>
<evidence type="ECO:0000313" key="6">
    <source>
        <dbReference type="EMBL" id="MDH5832827.1"/>
    </source>
</evidence>
<dbReference type="PIRSF" id="PIRSF000137">
    <property type="entry name" value="Alcohol_oxidase"/>
    <property type="match status" value="1"/>
</dbReference>